<evidence type="ECO:0000256" key="1">
    <source>
        <dbReference type="SAM" id="MobiDB-lite"/>
    </source>
</evidence>
<gene>
    <name evidence="3" type="ORF">Ari01nite_64740</name>
</gene>
<keyword evidence="2" id="KW-0812">Transmembrane</keyword>
<feature type="transmembrane region" description="Helical" evidence="2">
    <location>
        <begin position="57"/>
        <end position="78"/>
    </location>
</feature>
<evidence type="ECO:0000313" key="4">
    <source>
        <dbReference type="Proteomes" id="UP000636960"/>
    </source>
</evidence>
<keyword evidence="2" id="KW-1133">Transmembrane helix</keyword>
<dbReference type="RefSeq" id="WP_203786024.1">
    <property type="nucleotide sequence ID" value="NZ_BOMV01000069.1"/>
</dbReference>
<proteinExistence type="predicted"/>
<keyword evidence="2" id="KW-0472">Membrane</keyword>
<sequence length="212" mass="22930">MIRLEALTRRLDAAKKDETVRRPQPIELSPADHEEPTWEVRHPGDLGRRRVDGRTRAILSCAAVAAIVVNAGAAWMYWRITGSHTGPASAETVVELALRARSDLNHPLMPGQTGNMTVTVTNDYDFPIRITAVTPGAGNIVADDEHRDAGCKESGVTVARKRFAVSWEVPRNTIGAYTIPAALTMRPDANPECAGGVFTVPIQASGVSRRSV</sequence>
<dbReference type="AlphaFoldDB" id="A0A919MXT7"/>
<comment type="caution">
    <text evidence="3">The sequence shown here is derived from an EMBL/GenBank/DDBJ whole genome shotgun (WGS) entry which is preliminary data.</text>
</comment>
<reference evidence="3" key="1">
    <citation type="submission" date="2021-01" db="EMBL/GenBank/DDBJ databases">
        <title>Whole genome shotgun sequence of Actinoplanes rishiriensis NBRC 108556.</title>
        <authorList>
            <person name="Komaki H."/>
            <person name="Tamura T."/>
        </authorList>
    </citation>
    <scope>NUCLEOTIDE SEQUENCE</scope>
    <source>
        <strain evidence="3">NBRC 108556</strain>
    </source>
</reference>
<evidence type="ECO:0000313" key="3">
    <source>
        <dbReference type="EMBL" id="GIE99009.1"/>
    </source>
</evidence>
<keyword evidence="4" id="KW-1185">Reference proteome</keyword>
<feature type="compositionally biased region" description="Basic and acidic residues" evidence="1">
    <location>
        <begin position="30"/>
        <end position="44"/>
    </location>
</feature>
<dbReference type="EMBL" id="BOMV01000069">
    <property type="protein sequence ID" value="GIE99009.1"/>
    <property type="molecule type" value="Genomic_DNA"/>
</dbReference>
<organism evidence="3 4">
    <name type="scientific">Paractinoplanes rishiriensis</name>
    <dbReference type="NCBI Taxonomy" id="1050105"/>
    <lineage>
        <taxon>Bacteria</taxon>
        <taxon>Bacillati</taxon>
        <taxon>Actinomycetota</taxon>
        <taxon>Actinomycetes</taxon>
        <taxon>Micromonosporales</taxon>
        <taxon>Micromonosporaceae</taxon>
        <taxon>Paractinoplanes</taxon>
    </lineage>
</organism>
<evidence type="ECO:0000256" key="2">
    <source>
        <dbReference type="SAM" id="Phobius"/>
    </source>
</evidence>
<feature type="region of interest" description="Disordered" evidence="1">
    <location>
        <begin position="15"/>
        <end position="44"/>
    </location>
</feature>
<protein>
    <submittedName>
        <fullName evidence="3">Uncharacterized protein</fullName>
    </submittedName>
</protein>
<dbReference type="Proteomes" id="UP000636960">
    <property type="component" value="Unassembled WGS sequence"/>
</dbReference>
<accession>A0A919MXT7</accession>
<name>A0A919MXT7_9ACTN</name>